<feature type="region of interest" description="Disordered" evidence="5">
    <location>
        <begin position="109"/>
        <end position="129"/>
    </location>
</feature>
<dbReference type="GO" id="GO:0005929">
    <property type="term" value="C:cilium"/>
    <property type="evidence" value="ECO:0007669"/>
    <property type="project" value="TreeGrafter"/>
</dbReference>
<dbReference type="InterPro" id="IPR015526">
    <property type="entry name" value="Frizzled/SFRP"/>
</dbReference>
<dbReference type="GO" id="GO:0007417">
    <property type="term" value="P:central nervous system development"/>
    <property type="evidence" value="ECO:0007669"/>
    <property type="project" value="TreeGrafter"/>
</dbReference>
<dbReference type="GO" id="GO:0005113">
    <property type="term" value="F:patched binding"/>
    <property type="evidence" value="ECO:0007669"/>
    <property type="project" value="TreeGrafter"/>
</dbReference>
<keyword evidence="6" id="KW-0472">Membrane</keyword>
<evidence type="ECO:0000313" key="9">
    <source>
        <dbReference type="EMBL" id="JAP44551.1"/>
    </source>
</evidence>
<name>A0A0X3NXL7_SCHSO</name>
<keyword evidence="1" id="KW-0217">Developmental protein</keyword>
<dbReference type="SUPFAM" id="SSF63501">
    <property type="entry name" value="Frizzled cysteine-rich domain"/>
    <property type="match status" value="1"/>
</dbReference>
<feature type="region of interest" description="Disordered" evidence="5">
    <location>
        <begin position="1101"/>
        <end position="1133"/>
    </location>
</feature>
<keyword evidence="7" id="KW-0732">Signal</keyword>
<feature type="transmembrane region" description="Helical" evidence="6">
    <location>
        <begin position="713"/>
        <end position="736"/>
    </location>
</feature>
<feature type="chain" id="PRO_5007050784" description="FZ domain-containing protein" evidence="7">
    <location>
        <begin position="20"/>
        <end position="1301"/>
    </location>
</feature>
<keyword evidence="6" id="KW-0812">Transmembrane</keyword>
<dbReference type="GO" id="GO:0007389">
    <property type="term" value="P:pattern specification process"/>
    <property type="evidence" value="ECO:0007669"/>
    <property type="project" value="TreeGrafter"/>
</dbReference>
<dbReference type="InterPro" id="IPR000539">
    <property type="entry name" value="Frizzled/Smoothened_7TM"/>
</dbReference>
<proteinExistence type="predicted"/>
<keyword evidence="6" id="KW-1133">Transmembrane helix</keyword>
<dbReference type="GO" id="GO:0071679">
    <property type="term" value="P:commissural neuron axon guidance"/>
    <property type="evidence" value="ECO:0007669"/>
    <property type="project" value="TreeGrafter"/>
</dbReference>
<keyword evidence="2" id="KW-1015">Disulfide bond</keyword>
<gene>
    <name evidence="9" type="ORF">TR153439</name>
</gene>
<dbReference type="GO" id="GO:0007224">
    <property type="term" value="P:smoothened signaling pathway"/>
    <property type="evidence" value="ECO:0007669"/>
    <property type="project" value="TreeGrafter"/>
</dbReference>
<dbReference type="Gene3D" id="1.20.1070.10">
    <property type="entry name" value="Rhodopsin 7-helix transmembrane proteins"/>
    <property type="match status" value="2"/>
</dbReference>
<evidence type="ECO:0000256" key="3">
    <source>
        <dbReference type="ARBA" id="ARBA00023170"/>
    </source>
</evidence>
<evidence type="ECO:0000256" key="1">
    <source>
        <dbReference type="ARBA" id="ARBA00022473"/>
    </source>
</evidence>
<reference evidence="9" key="1">
    <citation type="submission" date="2016-01" db="EMBL/GenBank/DDBJ databases">
        <title>Reference transcriptome for the parasite Schistocephalus solidus: insights into the molecular evolution of parasitism.</title>
        <authorList>
            <person name="Hebert F.O."/>
            <person name="Grambauer S."/>
            <person name="Barber I."/>
            <person name="Landry C.R."/>
            <person name="Aubin-Horth N."/>
        </authorList>
    </citation>
    <scope>NUCLEOTIDE SEQUENCE</scope>
</reference>
<dbReference type="InterPro" id="IPR020067">
    <property type="entry name" value="Frizzled_dom"/>
</dbReference>
<accession>A0A0X3NXL7</accession>
<protein>
    <recommendedName>
        <fullName evidence="8">FZ domain-containing protein</fullName>
    </recommendedName>
</protein>
<feature type="transmembrane region" description="Helical" evidence="6">
    <location>
        <begin position="771"/>
        <end position="794"/>
    </location>
</feature>
<dbReference type="Gene3D" id="1.10.2000.10">
    <property type="entry name" value="Frizzled cysteine-rich domain"/>
    <property type="match status" value="1"/>
</dbReference>
<keyword evidence="3" id="KW-0675">Receptor</keyword>
<sequence length="1301" mass="141587">MKSFVIFLILFCINAEIAPTPSRRWPTIEDNCTVPAPRCIPIKPELKNSCLGSPLPYDFTTENPLTEDVALFDLHIWSSMKMVPACWAKLKVFLCAVYIPECREDGDRRDVTGQLSGQTTAGRRNSPGSARVVLPEEEMCLAVHRSCPLLFTDELEDKTTATDSAVPVHLEQERQKYIVSLGTGLLGQKVPQFLQCVNYIRGCRQNKLTDRIFRVSNAVCQPPLVSTVNNQNWIKGIDSCSFPCRRPLFRPEEYSLARNLTFCASIVGIVLNLFVLATLIVLPTTFTLLFSRNGLSTTISINSSSQRPVCHLLHHADLNPLTGPLPSSTVGPTCCHHHQEIDGAAIPCTVGGFYRLPHTALFFIHLAFLFGCIGWLLPHLPAVGDRIACRPDGSIRVGEPKHMNDSFGLCLLAFVLVYFPFLVAALWSVIFDYAVFATFRELCKRAASISPPSASPLKGDSTAMQLLQQPHQQQFYHYHNLTQRRSCWLPIIRPSFTLDSVSTCRPLLSPDTCEVRRINRGGDGPASMVGPLDVCAMGSASPVTTAAAADASNQAANEIELLPPATAVGTNEPHQASAREADANSQRISKKPSGCWWHQESEASSPFIRHPIICRLLWLHPDLSPRYELEQTVFDSSGIGEGDIALDGYQRLTESSRRRHIREFNSTPMEKQLTCVHIVLVTVPIVFVFISLTGSKIDGEPLSGLCFVGITSLWAHCALVVFPLGMCLFLKMFYLFRAMMFMSQLRSKFTESFFLVDREMAHRLVMSIRAYVIYILALLGLLLFFVGVHSYVYVQQPHWLESQRNFFFCQLRHRLMGLDVFAASVACHSSSSVFSVLHFGAVRHQAQQFPPLPPLIHSSTVTASPVTSASPRDVVMVEESQQKPTTSAHLVTTGAGRVLRRITRDLTASRSDADAPPLLSPFDPFLTEHSRGANGSGSVFEFSESARPLTGPIFLNLLTYFTVNLIFASMCLLDASVKRRWTQLFHRVVRAIYPRQSNSGAACGMRKTAGTAAASEVTSFTSTSTSCCFNGGGGGHQMLSYCSQIALDRLPPSFSWWDPGVFFLFPTRPASALCLCKLQRPPTGECAVTMSAANVETRPCQLQNHQQATSANDTSQPVRTSGSATNSSNSQNAVSLRAAVSDVSCSYGRRYSSSTNEESCIASALSSSGIGSCANQGGTRSTVTTTADRDNAACGTSIGSHGGSKFRGGVIHKSGSVNSAQSLFLRHHPHALSALGGAGGCPRVSQAAGQSDSTTRSLSAAAALAASLQPLQAVAAAAASEIDAHLTAAVALHQTLACFSF</sequence>
<dbReference type="InterPro" id="IPR036790">
    <property type="entry name" value="Frizzled_dom_sf"/>
</dbReference>
<feature type="domain" description="FZ" evidence="8">
    <location>
        <begin position="34"/>
        <end position="223"/>
    </location>
</feature>
<dbReference type="PANTHER" id="PTHR11309">
    <property type="entry name" value="FRIZZLED"/>
    <property type="match status" value="1"/>
</dbReference>
<comment type="caution">
    <text evidence="4">Lacks conserved residue(s) required for the propagation of feature annotation.</text>
</comment>
<dbReference type="PROSITE" id="PS50038">
    <property type="entry name" value="FZ"/>
    <property type="match status" value="1"/>
</dbReference>
<dbReference type="GO" id="GO:0005886">
    <property type="term" value="C:plasma membrane"/>
    <property type="evidence" value="ECO:0007669"/>
    <property type="project" value="TreeGrafter"/>
</dbReference>
<evidence type="ECO:0000259" key="8">
    <source>
        <dbReference type="PROSITE" id="PS50038"/>
    </source>
</evidence>
<evidence type="ECO:0000256" key="7">
    <source>
        <dbReference type="SAM" id="SignalP"/>
    </source>
</evidence>
<feature type="transmembrane region" description="Helical" evidence="6">
    <location>
        <begin position="406"/>
        <end position="435"/>
    </location>
</feature>
<dbReference type="PANTHER" id="PTHR11309:SF35">
    <property type="entry name" value="PROTEIN SMOOTHENED"/>
    <property type="match status" value="1"/>
</dbReference>
<evidence type="ECO:0000256" key="2">
    <source>
        <dbReference type="ARBA" id="ARBA00023157"/>
    </source>
</evidence>
<dbReference type="SMART" id="SM01330">
    <property type="entry name" value="Frizzled"/>
    <property type="match status" value="1"/>
</dbReference>
<feature type="transmembrane region" description="Helical" evidence="6">
    <location>
        <begin position="266"/>
        <end position="290"/>
    </location>
</feature>
<feature type="transmembrane region" description="Helical" evidence="6">
    <location>
        <begin position="673"/>
        <end position="693"/>
    </location>
</feature>
<dbReference type="Pfam" id="PF01534">
    <property type="entry name" value="Frizzled"/>
    <property type="match status" value="2"/>
</dbReference>
<feature type="transmembrane region" description="Helical" evidence="6">
    <location>
        <begin position="360"/>
        <end position="377"/>
    </location>
</feature>
<organism evidence="9">
    <name type="scientific">Schistocephalus solidus</name>
    <name type="common">Tapeworm</name>
    <dbReference type="NCBI Taxonomy" id="70667"/>
    <lineage>
        <taxon>Eukaryota</taxon>
        <taxon>Metazoa</taxon>
        <taxon>Spiralia</taxon>
        <taxon>Lophotrochozoa</taxon>
        <taxon>Platyhelminthes</taxon>
        <taxon>Cestoda</taxon>
        <taxon>Eucestoda</taxon>
        <taxon>Diphyllobothriidea</taxon>
        <taxon>Diphyllobothriidae</taxon>
        <taxon>Schistocephalus</taxon>
    </lineage>
</organism>
<dbReference type="GO" id="GO:0030425">
    <property type="term" value="C:dendrite"/>
    <property type="evidence" value="ECO:0007669"/>
    <property type="project" value="TreeGrafter"/>
</dbReference>
<evidence type="ECO:0000256" key="5">
    <source>
        <dbReference type="SAM" id="MobiDB-lite"/>
    </source>
</evidence>
<dbReference type="EMBL" id="GEEE01018674">
    <property type="protein sequence ID" value="JAP44551.1"/>
    <property type="molecule type" value="Transcribed_RNA"/>
</dbReference>
<evidence type="ECO:0000256" key="6">
    <source>
        <dbReference type="SAM" id="Phobius"/>
    </source>
</evidence>
<feature type="signal peptide" evidence="7">
    <location>
        <begin position="1"/>
        <end position="19"/>
    </location>
</feature>
<feature type="compositionally biased region" description="Polar residues" evidence="5">
    <location>
        <begin position="113"/>
        <end position="128"/>
    </location>
</feature>
<evidence type="ECO:0000256" key="4">
    <source>
        <dbReference type="PROSITE-ProRule" id="PRU00090"/>
    </source>
</evidence>